<comment type="similarity">
    <text evidence="7">Belongs to the transglycosylase MltG family.</text>
</comment>
<dbReference type="HAMAP" id="MF_02065">
    <property type="entry name" value="MltG"/>
    <property type="match status" value="1"/>
</dbReference>
<dbReference type="Gene3D" id="3.30.160.60">
    <property type="entry name" value="Classic Zinc Finger"/>
    <property type="match status" value="1"/>
</dbReference>
<keyword evidence="5 7" id="KW-0456">Lyase</keyword>
<keyword evidence="3 7" id="KW-1133">Transmembrane helix</keyword>
<name>A0A1G6WWJ0_9PROT</name>
<keyword evidence="7" id="KW-0997">Cell inner membrane</keyword>
<keyword evidence="1 7" id="KW-1003">Cell membrane</keyword>
<dbReference type="RefSeq" id="WP_068306471.1">
    <property type="nucleotide sequence ID" value="NZ_FNAK01000002.1"/>
</dbReference>
<dbReference type="Pfam" id="PF02618">
    <property type="entry name" value="YceG"/>
    <property type="match status" value="1"/>
</dbReference>
<evidence type="ECO:0000256" key="1">
    <source>
        <dbReference type="ARBA" id="ARBA00022475"/>
    </source>
</evidence>
<dbReference type="EMBL" id="FNAK01000002">
    <property type="protein sequence ID" value="SDD69993.1"/>
    <property type="molecule type" value="Genomic_DNA"/>
</dbReference>
<dbReference type="OrthoDB" id="9814591at2"/>
<keyword evidence="4 7" id="KW-0472">Membrane</keyword>
<dbReference type="PANTHER" id="PTHR30518:SF2">
    <property type="entry name" value="ENDOLYTIC MUREIN TRANSGLYCOSYLASE"/>
    <property type="match status" value="1"/>
</dbReference>
<dbReference type="AlphaFoldDB" id="A0A1G6WWJ0"/>
<protein>
    <recommendedName>
        <fullName evidence="7">Endolytic murein transglycosylase</fullName>
        <ecNumber evidence="7">4.2.2.29</ecNumber>
    </recommendedName>
    <alternativeName>
        <fullName evidence="7">Peptidoglycan lytic transglycosylase</fullName>
    </alternativeName>
    <alternativeName>
        <fullName evidence="7">Peptidoglycan polymerization terminase</fullName>
    </alternativeName>
</protein>
<dbReference type="InterPro" id="IPR003770">
    <property type="entry name" value="MLTG-like"/>
</dbReference>
<dbReference type="GO" id="GO:0005886">
    <property type="term" value="C:plasma membrane"/>
    <property type="evidence" value="ECO:0007669"/>
    <property type="project" value="UniProtKB-UniRule"/>
</dbReference>
<keyword evidence="2 7" id="KW-0812">Transmembrane</keyword>
<evidence type="ECO:0000256" key="5">
    <source>
        <dbReference type="ARBA" id="ARBA00023239"/>
    </source>
</evidence>
<accession>A0A1G6WWJ0</accession>
<organism evidence="8 9">
    <name type="scientific">Kordiimonas lacus</name>
    <dbReference type="NCBI Taxonomy" id="637679"/>
    <lineage>
        <taxon>Bacteria</taxon>
        <taxon>Pseudomonadati</taxon>
        <taxon>Pseudomonadota</taxon>
        <taxon>Alphaproteobacteria</taxon>
        <taxon>Kordiimonadales</taxon>
        <taxon>Kordiimonadaceae</taxon>
        <taxon>Kordiimonas</taxon>
    </lineage>
</organism>
<dbReference type="PANTHER" id="PTHR30518">
    <property type="entry name" value="ENDOLYTIC MUREIN TRANSGLYCOSYLASE"/>
    <property type="match status" value="1"/>
</dbReference>
<evidence type="ECO:0000256" key="2">
    <source>
        <dbReference type="ARBA" id="ARBA00022692"/>
    </source>
</evidence>
<dbReference type="CDD" id="cd08010">
    <property type="entry name" value="MltG_like"/>
    <property type="match status" value="1"/>
</dbReference>
<evidence type="ECO:0000256" key="4">
    <source>
        <dbReference type="ARBA" id="ARBA00023136"/>
    </source>
</evidence>
<evidence type="ECO:0000313" key="8">
    <source>
        <dbReference type="EMBL" id="SDD69993.1"/>
    </source>
</evidence>
<feature type="site" description="Important for catalytic activity" evidence="7">
    <location>
        <position position="205"/>
    </location>
</feature>
<dbReference type="NCBIfam" id="TIGR00247">
    <property type="entry name" value="endolytic transglycosylase MltG"/>
    <property type="match status" value="1"/>
</dbReference>
<comment type="function">
    <text evidence="7">Functions as a peptidoglycan terminase that cleaves nascent peptidoglycan strands endolytically to terminate their elongation.</text>
</comment>
<dbReference type="Gene3D" id="3.30.1490.480">
    <property type="entry name" value="Endolytic murein transglycosylase"/>
    <property type="match status" value="1"/>
</dbReference>
<dbReference type="GO" id="GO:0071555">
    <property type="term" value="P:cell wall organization"/>
    <property type="evidence" value="ECO:0007669"/>
    <property type="project" value="UniProtKB-KW"/>
</dbReference>
<evidence type="ECO:0000313" key="9">
    <source>
        <dbReference type="Proteomes" id="UP000183685"/>
    </source>
</evidence>
<dbReference type="GO" id="GO:0008932">
    <property type="term" value="F:lytic endotransglycosylase activity"/>
    <property type="evidence" value="ECO:0007669"/>
    <property type="project" value="UniProtKB-UniRule"/>
</dbReference>
<evidence type="ECO:0000256" key="7">
    <source>
        <dbReference type="HAMAP-Rule" id="MF_02065"/>
    </source>
</evidence>
<sequence length="327" mass="35936">MINSRFFHTFILVLGTLVILASVGAGIMRHLARTPALGPGAQYLYIEPGMGVKRVAWLAYEGGLVAAPWHFSLVVRLRGMERGLLAGEYEILPGQPLSATLDQIKKHDVYLHRLAIPEGLSVSEVMLLLKGADGLDLEGMVAPMEGSLLPDTYFYERGDKATELIARMARAMNEVLLNAWETRADNLPFSSVEEALVLASIVEKETAVASERPLVAAVFVNRLKKNMRLQSDPTVIYGITAGMPLDRPISRADLREETAYNTYRVGGLPPTPIANPGRDAIAAVMNPADVPYLYFVADGTGGHAFASTLEDHNRNVVRWRKIERESR</sequence>
<dbReference type="EC" id="4.2.2.29" evidence="7"/>
<keyword evidence="6 7" id="KW-0961">Cell wall biogenesis/degradation</keyword>
<keyword evidence="9" id="KW-1185">Reference proteome</keyword>
<comment type="catalytic activity">
    <reaction evidence="7">
        <text>a peptidoglycan chain = a peptidoglycan chain with N-acetyl-1,6-anhydromuramyl-[peptide] at the reducing end + a peptidoglycan chain with N-acetylglucosamine at the non-reducing end.</text>
        <dbReference type="EC" id="4.2.2.29"/>
    </reaction>
</comment>
<reference evidence="8 9" key="1">
    <citation type="submission" date="2016-10" db="EMBL/GenBank/DDBJ databases">
        <authorList>
            <person name="de Groot N.N."/>
        </authorList>
    </citation>
    <scope>NUCLEOTIDE SEQUENCE [LARGE SCALE GENOMIC DNA]</scope>
    <source>
        <strain evidence="8 9">CGMCC 1.9109</strain>
    </source>
</reference>
<dbReference type="GO" id="GO:0009252">
    <property type="term" value="P:peptidoglycan biosynthetic process"/>
    <property type="evidence" value="ECO:0007669"/>
    <property type="project" value="UniProtKB-UniRule"/>
</dbReference>
<dbReference type="STRING" id="637679.GCA_001550055_02956"/>
<evidence type="ECO:0000256" key="3">
    <source>
        <dbReference type="ARBA" id="ARBA00022989"/>
    </source>
</evidence>
<proteinExistence type="inferred from homology"/>
<evidence type="ECO:0000256" key="6">
    <source>
        <dbReference type="ARBA" id="ARBA00023316"/>
    </source>
</evidence>
<gene>
    <name evidence="7" type="primary">mltG</name>
    <name evidence="8" type="ORF">SAMN04488071_1240</name>
</gene>
<dbReference type="Proteomes" id="UP000183685">
    <property type="component" value="Unassembled WGS sequence"/>
</dbReference>